<evidence type="ECO:0000313" key="2">
    <source>
        <dbReference type="EMBL" id="AER57712.1"/>
    </source>
</evidence>
<evidence type="ECO:0000256" key="1">
    <source>
        <dbReference type="SAM" id="Phobius"/>
    </source>
</evidence>
<accession>G7UW54</accession>
<dbReference type="KEGG" id="psd:DSC_15340"/>
<evidence type="ECO:0000313" key="3">
    <source>
        <dbReference type="Proteomes" id="UP000005870"/>
    </source>
</evidence>
<dbReference type="RefSeq" id="WP_014161884.1">
    <property type="nucleotide sequence ID" value="NC_016147.2"/>
</dbReference>
<feature type="transmembrane region" description="Helical" evidence="1">
    <location>
        <begin position="27"/>
        <end position="49"/>
    </location>
</feature>
<sequence length="51" mass="5457">MPAPRAPIDAAPLSAEQQQRRRRATRITALVVGAIAVAIYVAFILSGVLRT</sequence>
<keyword evidence="1" id="KW-1133">Transmembrane helix</keyword>
<keyword evidence="1" id="KW-0472">Membrane</keyword>
<dbReference type="HOGENOM" id="CLU_3102929_0_0_6"/>
<dbReference type="STRING" id="1045855.DSC_15340"/>
<keyword evidence="3" id="KW-1185">Reference proteome</keyword>
<keyword evidence="1" id="KW-0812">Transmembrane</keyword>
<reference evidence="2 3" key="1">
    <citation type="journal article" date="2012" name="J. Bacteriol.">
        <title>Complete Genome Sequence of the BTEX-Degrading Bacterium Pseudoxanthomonas spadix BD-a59.</title>
        <authorList>
            <person name="Lee S.H."/>
            <person name="Jin H.M."/>
            <person name="Lee H.J."/>
            <person name="Kim J.M."/>
            <person name="Jeon C.O."/>
        </authorList>
    </citation>
    <scope>NUCLEOTIDE SEQUENCE [LARGE SCALE GENOMIC DNA]</scope>
    <source>
        <strain evidence="2 3">BD-a59</strain>
    </source>
</reference>
<gene>
    <name evidence="2" type="ordered locus">DSC_15340</name>
</gene>
<dbReference type="AlphaFoldDB" id="G7UW54"/>
<protein>
    <submittedName>
        <fullName evidence="2">Uncharacterized protein</fullName>
    </submittedName>
</protein>
<dbReference type="Proteomes" id="UP000005870">
    <property type="component" value="Chromosome"/>
</dbReference>
<proteinExistence type="predicted"/>
<organism evidence="2 3">
    <name type="scientific">Pseudoxanthomonas spadix (strain BD-a59)</name>
    <dbReference type="NCBI Taxonomy" id="1045855"/>
    <lineage>
        <taxon>Bacteria</taxon>
        <taxon>Pseudomonadati</taxon>
        <taxon>Pseudomonadota</taxon>
        <taxon>Gammaproteobacteria</taxon>
        <taxon>Lysobacterales</taxon>
        <taxon>Lysobacteraceae</taxon>
        <taxon>Pseudoxanthomonas</taxon>
    </lineage>
</organism>
<name>G7UW54_PSEUP</name>
<dbReference type="EMBL" id="CP003093">
    <property type="protein sequence ID" value="AER57712.1"/>
    <property type="molecule type" value="Genomic_DNA"/>
</dbReference>